<evidence type="ECO:0000256" key="7">
    <source>
        <dbReference type="ARBA" id="ARBA00023186"/>
    </source>
</evidence>
<keyword evidence="11" id="KW-1185">Reference proteome</keyword>
<comment type="similarity">
    <text evidence="2">Belongs to the TBCE family.</text>
</comment>
<evidence type="ECO:0000256" key="1">
    <source>
        <dbReference type="ARBA" id="ARBA00004496"/>
    </source>
</evidence>
<dbReference type="Gene3D" id="3.10.20.90">
    <property type="entry name" value="Phosphatidylinositol 3-kinase Catalytic Subunit, Chain A, domain 1"/>
    <property type="match status" value="1"/>
</dbReference>
<dbReference type="FunFam" id="2.30.30.190:FF:000008">
    <property type="entry name" value="Tubulin-specific chaperone E"/>
    <property type="match status" value="1"/>
</dbReference>
<evidence type="ECO:0000259" key="9">
    <source>
        <dbReference type="PROSITE" id="PS50245"/>
    </source>
</evidence>
<dbReference type="Pfam" id="PF01302">
    <property type="entry name" value="CAP_GLY"/>
    <property type="match status" value="1"/>
</dbReference>
<evidence type="ECO:0000256" key="6">
    <source>
        <dbReference type="ARBA" id="ARBA00022737"/>
    </source>
</evidence>
<reference evidence="11" key="2">
    <citation type="submission" date="2013-04" db="EMBL/GenBank/DDBJ databases">
        <title>Genomic mechanisms accounting for the adaptation to parasitism in nematode-trapping fungi.</title>
        <authorList>
            <person name="Ahren D.G."/>
        </authorList>
    </citation>
    <scope>NUCLEOTIDE SEQUENCE [LARGE SCALE GENOMIC DNA]</scope>
    <source>
        <strain evidence="11">CBS 200.50</strain>
    </source>
</reference>
<evidence type="ECO:0000256" key="5">
    <source>
        <dbReference type="ARBA" id="ARBA00022614"/>
    </source>
</evidence>
<evidence type="ECO:0000313" key="11">
    <source>
        <dbReference type="Proteomes" id="UP000015100"/>
    </source>
</evidence>
<keyword evidence="5" id="KW-0433">Leucine-rich repeat</keyword>
<dbReference type="Gene3D" id="3.80.10.10">
    <property type="entry name" value="Ribonuclease Inhibitor"/>
    <property type="match status" value="2"/>
</dbReference>
<dbReference type="HOGENOM" id="CLU_017716_5_1_1"/>
<keyword evidence="6" id="KW-0677">Repeat</keyword>
<dbReference type="eggNOG" id="KOG3207">
    <property type="taxonomic scope" value="Eukaryota"/>
</dbReference>
<reference evidence="10 11" key="1">
    <citation type="journal article" date="2013" name="PLoS Genet.">
        <title>Genomic mechanisms accounting for the adaptation to parasitism in nematode-trapping fungi.</title>
        <authorList>
            <person name="Meerupati T."/>
            <person name="Andersson K.M."/>
            <person name="Friman E."/>
            <person name="Kumar D."/>
            <person name="Tunlid A."/>
            <person name="Ahren D."/>
        </authorList>
    </citation>
    <scope>NUCLEOTIDE SEQUENCE [LARGE SCALE GENOMIC DNA]</scope>
    <source>
        <strain evidence="10 11">CBS 200.50</strain>
    </source>
</reference>
<accession>S8BYN6</accession>
<evidence type="ECO:0000313" key="10">
    <source>
        <dbReference type="EMBL" id="EPS40462.1"/>
    </source>
</evidence>
<sequence length="532" mass="59774">MSAASYVGQRLSFESQLCTVRYVGDVKGTKGEWLGVEWDDPTRGKHSGEHNGTEYFKCRRAGAGSFVRPNRPHDPPKSFLEGIRGKYIADVEASGIPEPIIFGTKRAEEVGFDKISKKFSELDTLRAIILDFEKIKYCDNNTDEITETCASARELNISCNLFEDFQQVANICCSIQALDKVSINGNRFSGLKVHAQNFHGLNKIRTLKADDLLLTWPELFSLLDNFTGVVDLSIAVGDLTKLTPAIAPRVSELQIASCLQSLCLEEHAFEYLSDLADLQNLPRLRRLLLSRNNIKTMYPIPSSQEDNKLHFPEVVFLDVSVNRIDDWVFLDDIRVAFPKLDALRISQNPLYGTDDGGTLSEAAYQITIGRLRSSVSSLNYSGIKAAERADAELFYISTIVKELSEKPVEQEAEILSRHTRWQELQFLHGEQTIDRELRQKSKDALVSKLIEVEATYGPKTITKKFPRTVTIGKLSGLIGRLFGANPLDITLCLVEDNIVGDKTVRETLLADELRELDYYVIDTKARISVKEK</sequence>
<evidence type="ECO:0000256" key="2">
    <source>
        <dbReference type="ARBA" id="ARBA00006286"/>
    </source>
</evidence>
<dbReference type="SMART" id="SM01052">
    <property type="entry name" value="CAP_GLY"/>
    <property type="match status" value="1"/>
</dbReference>
<dbReference type="AlphaFoldDB" id="S8BYN6"/>
<keyword evidence="7" id="KW-0143">Chaperone</keyword>
<dbReference type="OrthoDB" id="5273213at2759"/>
<gene>
    <name evidence="10" type="ORF">H072_5691</name>
</gene>
<dbReference type="InterPro" id="IPR036859">
    <property type="entry name" value="CAP-Gly_dom_sf"/>
</dbReference>
<name>S8BYN6_DACHA</name>
<comment type="subcellular location">
    <subcellularLocation>
        <location evidence="1">Cytoplasm</location>
    </subcellularLocation>
</comment>
<dbReference type="InterPro" id="IPR032675">
    <property type="entry name" value="LRR_dom_sf"/>
</dbReference>
<dbReference type="GO" id="GO:0005737">
    <property type="term" value="C:cytoplasm"/>
    <property type="evidence" value="ECO:0007669"/>
    <property type="project" value="UniProtKB-SubCell"/>
</dbReference>
<evidence type="ECO:0000256" key="4">
    <source>
        <dbReference type="ARBA" id="ARBA00022490"/>
    </source>
</evidence>
<comment type="caution">
    <text evidence="10">The sequence shown here is derived from an EMBL/GenBank/DDBJ whole genome shotgun (WGS) entry which is preliminary data.</text>
</comment>
<proteinExistence type="inferred from homology"/>
<dbReference type="Gene3D" id="2.30.30.190">
    <property type="entry name" value="CAP Gly-rich-like domain"/>
    <property type="match status" value="1"/>
</dbReference>
<dbReference type="Proteomes" id="UP000015100">
    <property type="component" value="Unassembled WGS sequence"/>
</dbReference>
<protein>
    <recommendedName>
        <fullName evidence="3">Tubulin-specific chaperone E</fullName>
    </recommendedName>
    <alternativeName>
        <fullName evidence="8">Tubulin-folding cofactor E</fullName>
    </alternativeName>
</protein>
<dbReference type="SUPFAM" id="SSF74924">
    <property type="entry name" value="Cap-Gly domain"/>
    <property type="match status" value="1"/>
</dbReference>
<evidence type="ECO:0000256" key="8">
    <source>
        <dbReference type="ARBA" id="ARBA00030180"/>
    </source>
</evidence>
<dbReference type="InterPro" id="IPR000938">
    <property type="entry name" value="CAP-Gly_domain"/>
</dbReference>
<dbReference type="STRING" id="1284197.S8BYN6"/>
<evidence type="ECO:0000256" key="3">
    <source>
        <dbReference type="ARBA" id="ARBA00015004"/>
    </source>
</evidence>
<organism evidence="10 11">
    <name type="scientific">Dactylellina haptotyla (strain CBS 200.50)</name>
    <name type="common">Nematode-trapping fungus</name>
    <name type="synonym">Monacrosporium haptotylum</name>
    <dbReference type="NCBI Taxonomy" id="1284197"/>
    <lineage>
        <taxon>Eukaryota</taxon>
        <taxon>Fungi</taxon>
        <taxon>Dikarya</taxon>
        <taxon>Ascomycota</taxon>
        <taxon>Pezizomycotina</taxon>
        <taxon>Orbiliomycetes</taxon>
        <taxon>Orbiliales</taxon>
        <taxon>Orbiliaceae</taxon>
        <taxon>Dactylellina</taxon>
    </lineage>
</organism>
<dbReference type="SUPFAM" id="SSF52058">
    <property type="entry name" value="L domain-like"/>
    <property type="match status" value="1"/>
</dbReference>
<dbReference type="PROSITE" id="PS50245">
    <property type="entry name" value="CAP_GLY_2"/>
    <property type="match status" value="1"/>
</dbReference>
<keyword evidence="4" id="KW-0963">Cytoplasm</keyword>
<feature type="domain" description="CAP-Gly" evidence="9">
    <location>
        <begin position="24"/>
        <end position="68"/>
    </location>
</feature>
<dbReference type="OMA" id="SEESHMF"/>
<dbReference type="EMBL" id="AQGS01000359">
    <property type="protein sequence ID" value="EPS40462.1"/>
    <property type="molecule type" value="Genomic_DNA"/>
</dbReference>